<keyword evidence="3" id="KW-0732">Signal</keyword>
<protein>
    <submittedName>
        <fullName evidence="4">Uncharacterized protein</fullName>
    </submittedName>
</protein>
<feature type="transmembrane region" description="Helical" evidence="2">
    <location>
        <begin position="341"/>
        <end position="358"/>
    </location>
</feature>
<feature type="compositionally biased region" description="Low complexity" evidence="1">
    <location>
        <begin position="221"/>
        <end position="251"/>
    </location>
</feature>
<name>A0AAN7TTT3_9MYCE</name>
<evidence type="ECO:0000313" key="4">
    <source>
        <dbReference type="EMBL" id="KAK5575801.1"/>
    </source>
</evidence>
<evidence type="ECO:0000256" key="3">
    <source>
        <dbReference type="SAM" id="SignalP"/>
    </source>
</evidence>
<dbReference type="EMBL" id="JAVFKY010000005">
    <property type="protein sequence ID" value="KAK5575801.1"/>
    <property type="molecule type" value="Genomic_DNA"/>
</dbReference>
<keyword evidence="2" id="KW-0812">Transmembrane</keyword>
<keyword evidence="5" id="KW-1185">Reference proteome</keyword>
<feature type="compositionally biased region" description="Polar residues" evidence="1">
    <location>
        <begin position="252"/>
        <end position="266"/>
    </location>
</feature>
<sequence>MKLILLLIFLVFIKLISSQQNIQEEEQQNHLIVLYSNQEGAIDYVYSKVKEVKDDDINNNNTNNNNNGSNNNNNNNNNNNKNKEGNNNKYHLEGGEISTDMIMLAANQSLGYFNNGEQKYFTIQVISNINFKLYCYDIYESIQQPLGLFSKSYSFRAINGEYIKFKVENVDQNDGYVKIYIKRPSFYPTTNSTDPLIIPLNQIDVIPSDDLKFFNDHPISNNNKNNNKNNNNNNNNNNKNTNNNDKNNNINSDGSDSINSFDDYQSSETYQSDSIENFSKSEIDNLNEIPIRGIDQFSLGSVNTNFDGGDDDENTGVRNEFFEINDIVDFSEINSSNYIKINYISFVISFIFVVLVFNL</sequence>
<feature type="compositionally biased region" description="Basic and acidic residues" evidence="1">
    <location>
        <begin position="81"/>
        <end position="90"/>
    </location>
</feature>
<keyword evidence="2" id="KW-1133">Transmembrane helix</keyword>
<dbReference type="AlphaFoldDB" id="A0AAN7TTT3"/>
<feature type="signal peptide" evidence="3">
    <location>
        <begin position="1"/>
        <end position="18"/>
    </location>
</feature>
<feature type="compositionally biased region" description="Low complexity" evidence="1">
    <location>
        <begin position="58"/>
        <end position="80"/>
    </location>
</feature>
<evidence type="ECO:0000256" key="2">
    <source>
        <dbReference type="SAM" id="Phobius"/>
    </source>
</evidence>
<gene>
    <name evidence="4" type="ORF">RB653_006935</name>
</gene>
<keyword evidence="2" id="KW-0472">Membrane</keyword>
<organism evidence="4 5">
    <name type="scientific">Dictyostelium firmibasis</name>
    <dbReference type="NCBI Taxonomy" id="79012"/>
    <lineage>
        <taxon>Eukaryota</taxon>
        <taxon>Amoebozoa</taxon>
        <taxon>Evosea</taxon>
        <taxon>Eumycetozoa</taxon>
        <taxon>Dictyostelia</taxon>
        <taxon>Dictyosteliales</taxon>
        <taxon>Dictyosteliaceae</taxon>
        <taxon>Dictyostelium</taxon>
    </lineage>
</organism>
<feature type="region of interest" description="Disordered" evidence="1">
    <location>
        <begin position="216"/>
        <end position="266"/>
    </location>
</feature>
<accession>A0AAN7TTT3</accession>
<feature type="chain" id="PRO_5042870442" evidence="3">
    <location>
        <begin position="19"/>
        <end position="359"/>
    </location>
</feature>
<evidence type="ECO:0000313" key="5">
    <source>
        <dbReference type="Proteomes" id="UP001344447"/>
    </source>
</evidence>
<feature type="region of interest" description="Disordered" evidence="1">
    <location>
        <begin position="55"/>
        <end position="90"/>
    </location>
</feature>
<dbReference type="Proteomes" id="UP001344447">
    <property type="component" value="Unassembled WGS sequence"/>
</dbReference>
<proteinExistence type="predicted"/>
<reference evidence="4 5" key="1">
    <citation type="submission" date="2023-11" db="EMBL/GenBank/DDBJ databases">
        <title>Dfirmibasis_genome.</title>
        <authorList>
            <person name="Edelbroek B."/>
            <person name="Kjellin J."/>
            <person name="Jerlstrom-Hultqvist J."/>
            <person name="Soderbom F."/>
        </authorList>
    </citation>
    <scope>NUCLEOTIDE SEQUENCE [LARGE SCALE GENOMIC DNA]</scope>
    <source>
        <strain evidence="4 5">TNS-C-14</strain>
    </source>
</reference>
<evidence type="ECO:0000256" key="1">
    <source>
        <dbReference type="SAM" id="MobiDB-lite"/>
    </source>
</evidence>
<comment type="caution">
    <text evidence="4">The sequence shown here is derived from an EMBL/GenBank/DDBJ whole genome shotgun (WGS) entry which is preliminary data.</text>
</comment>